<reference evidence="11 12" key="1">
    <citation type="submission" date="2019-03" db="EMBL/GenBank/DDBJ databases">
        <title>Genomic Encyclopedia of Type Strains, Phase III (KMG-III): the genomes of soil and plant-associated and newly described type strains.</title>
        <authorList>
            <person name="Whitman W."/>
        </authorList>
    </citation>
    <scope>NUCLEOTIDE SEQUENCE [LARGE SCALE GENOMIC DNA]</scope>
    <source>
        <strain evidence="11 12">CECT 7378</strain>
    </source>
</reference>
<keyword evidence="12" id="KW-1185">Reference proteome</keyword>
<accession>A0A4R6M5V3</accession>
<evidence type="ECO:0000256" key="9">
    <source>
        <dbReference type="ARBA" id="ARBA00049893"/>
    </source>
</evidence>
<evidence type="ECO:0000256" key="4">
    <source>
        <dbReference type="ARBA" id="ARBA00022723"/>
    </source>
</evidence>
<organism evidence="11 12">
    <name type="scientific">Marinomonas balearica</name>
    <dbReference type="NCBI Taxonomy" id="491947"/>
    <lineage>
        <taxon>Bacteria</taxon>
        <taxon>Pseudomonadati</taxon>
        <taxon>Pseudomonadota</taxon>
        <taxon>Gammaproteobacteria</taxon>
        <taxon>Oceanospirillales</taxon>
        <taxon>Oceanospirillaceae</taxon>
        <taxon>Marinomonas</taxon>
    </lineage>
</organism>
<dbReference type="Pfam" id="PF02578">
    <property type="entry name" value="Cu-oxidase_4"/>
    <property type="match status" value="1"/>
</dbReference>
<dbReference type="InterPro" id="IPR003730">
    <property type="entry name" value="Cu_polyphenol_OxRdtase"/>
</dbReference>
<evidence type="ECO:0000256" key="5">
    <source>
        <dbReference type="ARBA" id="ARBA00022801"/>
    </source>
</evidence>
<evidence type="ECO:0000313" key="12">
    <source>
        <dbReference type="Proteomes" id="UP000294656"/>
    </source>
</evidence>
<dbReference type="PANTHER" id="PTHR30616">
    <property type="entry name" value="UNCHARACTERIZED PROTEIN YFIH"/>
    <property type="match status" value="1"/>
</dbReference>
<gene>
    <name evidence="11" type="ORF">DFP79_3041</name>
</gene>
<comment type="similarity">
    <text evidence="2 10">Belongs to the purine nucleoside phosphorylase YfiH/LACC1 family.</text>
</comment>
<evidence type="ECO:0000256" key="7">
    <source>
        <dbReference type="ARBA" id="ARBA00047989"/>
    </source>
</evidence>
<dbReference type="RefSeq" id="WP_133504754.1">
    <property type="nucleotide sequence ID" value="NZ_SNXC01000014.1"/>
</dbReference>
<dbReference type="PANTHER" id="PTHR30616:SF2">
    <property type="entry name" value="PURINE NUCLEOSIDE PHOSPHORYLASE LACC1"/>
    <property type="match status" value="1"/>
</dbReference>
<evidence type="ECO:0000256" key="10">
    <source>
        <dbReference type="RuleBase" id="RU361274"/>
    </source>
</evidence>
<dbReference type="CDD" id="cd16833">
    <property type="entry name" value="YfiH"/>
    <property type="match status" value="1"/>
</dbReference>
<dbReference type="Gene3D" id="3.60.140.10">
    <property type="entry name" value="CNF1/YfiH-like putative cysteine hydrolases"/>
    <property type="match status" value="1"/>
</dbReference>
<comment type="catalytic activity">
    <reaction evidence="1">
        <text>inosine + phosphate = alpha-D-ribose 1-phosphate + hypoxanthine</text>
        <dbReference type="Rhea" id="RHEA:27646"/>
        <dbReference type="ChEBI" id="CHEBI:17368"/>
        <dbReference type="ChEBI" id="CHEBI:17596"/>
        <dbReference type="ChEBI" id="CHEBI:43474"/>
        <dbReference type="ChEBI" id="CHEBI:57720"/>
        <dbReference type="EC" id="2.4.2.1"/>
    </reaction>
    <physiologicalReaction direction="left-to-right" evidence="1">
        <dbReference type="Rhea" id="RHEA:27647"/>
    </physiologicalReaction>
</comment>
<name>A0A4R6M5V3_9GAMM</name>
<evidence type="ECO:0000256" key="8">
    <source>
        <dbReference type="ARBA" id="ARBA00048968"/>
    </source>
</evidence>
<dbReference type="GO" id="GO:0017061">
    <property type="term" value="F:S-methyl-5-thioadenosine phosphorylase activity"/>
    <property type="evidence" value="ECO:0007669"/>
    <property type="project" value="UniProtKB-EC"/>
</dbReference>
<evidence type="ECO:0000256" key="1">
    <source>
        <dbReference type="ARBA" id="ARBA00000553"/>
    </source>
</evidence>
<dbReference type="GO" id="GO:0005507">
    <property type="term" value="F:copper ion binding"/>
    <property type="evidence" value="ECO:0007669"/>
    <property type="project" value="TreeGrafter"/>
</dbReference>
<comment type="catalytic activity">
    <reaction evidence="7">
        <text>adenosine + H2O + H(+) = inosine + NH4(+)</text>
        <dbReference type="Rhea" id="RHEA:24408"/>
        <dbReference type="ChEBI" id="CHEBI:15377"/>
        <dbReference type="ChEBI" id="CHEBI:15378"/>
        <dbReference type="ChEBI" id="CHEBI:16335"/>
        <dbReference type="ChEBI" id="CHEBI:17596"/>
        <dbReference type="ChEBI" id="CHEBI:28938"/>
        <dbReference type="EC" id="3.5.4.4"/>
    </reaction>
    <physiologicalReaction direction="left-to-right" evidence="7">
        <dbReference type="Rhea" id="RHEA:24409"/>
    </physiologicalReaction>
</comment>
<keyword evidence="6" id="KW-0862">Zinc</keyword>
<keyword evidence="4" id="KW-0479">Metal-binding</keyword>
<dbReference type="GO" id="GO:0016787">
    <property type="term" value="F:hydrolase activity"/>
    <property type="evidence" value="ECO:0007669"/>
    <property type="project" value="UniProtKB-KW"/>
</dbReference>
<keyword evidence="3" id="KW-0808">Transferase</keyword>
<dbReference type="AlphaFoldDB" id="A0A4R6M5V3"/>
<evidence type="ECO:0000256" key="6">
    <source>
        <dbReference type="ARBA" id="ARBA00022833"/>
    </source>
</evidence>
<dbReference type="OrthoDB" id="4279at2"/>
<evidence type="ECO:0000256" key="2">
    <source>
        <dbReference type="ARBA" id="ARBA00007353"/>
    </source>
</evidence>
<dbReference type="InterPro" id="IPR038371">
    <property type="entry name" value="Cu_polyphenol_OxRdtase_sf"/>
</dbReference>
<comment type="catalytic activity">
    <reaction evidence="8">
        <text>adenosine + phosphate = alpha-D-ribose 1-phosphate + adenine</text>
        <dbReference type="Rhea" id="RHEA:27642"/>
        <dbReference type="ChEBI" id="CHEBI:16335"/>
        <dbReference type="ChEBI" id="CHEBI:16708"/>
        <dbReference type="ChEBI" id="CHEBI:43474"/>
        <dbReference type="ChEBI" id="CHEBI:57720"/>
        <dbReference type="EC" id="2.4.2.1"/>
    </reaction>
    <physiologicalReaction direction="left-to-right" evidence="8">
        <dbReference type="Rhea" id="RHEA:27643"/>
    </physiologicalReaction>
</comment>
<comment type="catalytic activity">
    <reaction evidence="9">
        <text>S-methyl-5'-thioadenosine + phosphate = 5-(methylsulfanyl)-alpha-D-ribose 1-phosphate + adenine</text>
        <dbReference type="Rhea" id="RHEA:11852"/>
        <dbReference type="ChEBI" id="CHEBI:16708"/>
        <dbReference type="ChEBI" id="CHEBI:17509"/>
        <dbReference type="ChEBI" id="CHEBI:43474"/>
        <dbReference type="ChEBI" id="CHEBI:58533"/>
        <dbReference type="EC" id="2.4.2.28"/>
    </reaction>
    <physiologicalReaction direction="left-to-right" evidence="9">
        <dbReference type="Rhea" id="RHEA:11853"/>
    </physiologicalReaction>
</comment>
<sequence length="251" mass="27521">MNTQIEVVEVNWSGPKNVRAFTTTRRGGVSCPPYKGLNLGAHVGDDLGLVNQNRSELLSQLQMPDTLIWLNQTHSTQVAYLPAKVYSESDAAFTSSPNQICAVLTADCLPVVFTNRSGTQVAVAHAGWRGLCNGVLEETVSQFKKDDPVIAWLGPAIGPEAFEVGEEVRAAFIEKMTSAEGAFKASKNTGKWLGNLYELARQRLQACGVFEIYGGDHCTFTEEDQFYSYRRDGVTGRMATLVWFEPSSDLS</sequence>
<dbReference type="SUPFAM" id="SSF64438">
    <property type="entry name" value="CNF1/YfiH-like putative cysteine hydrolases"/>
    <property type="match status" value="1"/>
</dbReference>
<dbReference type="EMBL" id="SNXC01000014">
    <property type="protein sequence ID" value="TDO96466.1"/>
    <property type="molecule type" value="Genomic_DNA"/>
</dbReference>
<dbReference type="NCBIfam" id="TIGR00726">
    <property type="entry name" value="peptidoglycan editing factor PgeF"/>
    <property type="match status" value="1"/>
</dbReference>
<keyword evidence="5" id="KW-0378">Hydrolase</keyword>
<dbReference type="InterPro" id="IPR011324">
    <property type="entry name" value="Cytotoxic_necrot_fac-like_cat"/>
</dbReference>
<evidence type="ECO:0000256" key="3">
    <source>
        <dbReference type="ARBA" id="ARBA00022679"/>
    </source>
</evidence>
<dbReference type="Proteomes" id="UP000294656">
    <property type="component" value="Unassembled WGS sequence"/>
</dbReference>
<evidence type="ECO:0000313" key="11">
    <source>
        <dbReference type="EMBL" id="TDO96466.1"/>
    </source>
</evidence>
<protein>
    <recommendedName>
        <fullName evidence="10">Purine nucleoside phosphorylase</fullName>
    </recommendedName>
</protein>
<proteinExistence type="inferred from homology"/>
<comment type="caution">
    <text evidence="11">The sequence shown here is derived from an EMBL/GenBank/DDBJ whole genome shotgun (WGS) entry which is preliminary data.</text>
</comment>